<dbReference type="CDD" id="cd00093">
    <property type="entry name" value="HTH_XRE"/>
    <property type="match status" value="1"/>
</dbReference>
<keyword evidence="2" id="KW-0238">DNA-binding</keyword>
<dbReference type="PROSITE" id="PS50943">
    <property type="entry name" value="HTH_CROC1"/>
    <property type="match status" value="1"/>
</dbReference>
<organism evidence="5 6">
    <name type="scientific">Rhodovulum strictum</name>
    <dbReference type="NCBI Taxonomy" id="58314"/>
    <lineage>
        <taxon>Bacteria</taxon>
        <taxon>Pseudomonadati</taxon>
        <taxon>Pseudomonadota</taxon>
        <taxon>Alphaproteobacteria</taxon>
        <taxon>Rhodobacterales</taxon>
        <taxon>Paracoccaceae</taxon>
        <taxon>Rhodovulum</taxon>
    </lineage>
</organism>
<dbReference type="Pfam" id="PF00717">
    <property type="entry name" value="Peptidase_S24"/>
    <property type="match status" value="1"/>
</dbReference>
<dbReference type="EMBL" id="WJPO01000036">
    <property type="protein sequence ID" value="MRH22687.1"/>
    <property type="molecule type" value="Genomic_DNA"/>
</dbReference>
<dbReference type="CDD" id="cd06529">
    <property type="entry name" value="S24_LexA-like"/>
    <property type="match status" value="1"/>
</dbReference>
<protein>
    <submittedName>
        <fullName evidence="5">Transcriptional regulator</fullName>
    </submittedName>
</protein>
<dbReference type="InterPro" id="IPR036286">
    <property type="entry name" value="LexA/Signal_pep-like_sf"/>
</dbReference>
<accession>A0A844BRX6</accession>
<dbReference type="Pfam" id="PF07022">
    <property type="entry name" value="Phage_CI_repr"/>
    <property type="match status" value="1"/>
</dbReference>
<keyword evidence="1" id="KW-0805">Transcription regulation</keyword>
<dbReference type="SUPFAM" id="SSF47413">
    <property type="entry name" value="lambda repressor-like DNA-binding domains"/>
    <property type="match status" value="1"/>
</dbReference>
<dbReference type="RefSeq" id="WP_153749947.1">
    <property type="nucleotide sequence ID" value="NZ_WJPO01000036.1"/>
</dbReference>
<evidence type="ECO:0000256" key="1">
    <source>
        <dbReference type="ARBA" id="ARBA00023015"/>
    </source>
</evidence>
<evidence type="ECO:0000313" key="5">
    <source>
        <dbReference type="EMBL" id="MRH22687.1"/>
    </source>
</evidence>
<dbReference type="InterPro" id="IPR039418">
    <property type="entry name" value="LexA-like"/>
</dbReference>
<sequence length="248" mass="26867">MGRKPIVNSELGRRLTQVREAAGFKTRKELAATLEMNAETLGGYERGTSIPDHAFLKLYKDKFGISIDWLVTGEGEMSLSDVPRSPWEPLLAQDRAMYERAMRAVTGTGVLGPVATGPSGFIHLPLFDIHASAGLGMPVGPEVQLGALALDRAFLRAQGANPENCSIIAASGDSMEPSIPNGALLVVDHGQTEIRHGHIMVVNVGEDLLVKRIRRRLDGLVELISDNPAYPPETVGRDMIDQLRIVGR</sequence>
<dbReference type="Gene3D" id="2.10.109.10">
    <property type="entry name" value="Umud Fragment, subunit A"/>
    <property type="match status" value="1"/>
</dbReference>
<dbReference type="SUPFAM" id="SSF51306">
    <property type="entry name" value="LexA/Signal peptidase"/>
    <property type="match status" value="1"/>
</dbReference>
<dbReference type="AlphaFoldDB" id="A0A844BRX6"/>
<dbReference type="GO" id="GO:0045892">
    <property type="term" value="P:negative regulation of DNA-templated transcription"/>
    <property type="evidence" value="ECO:0007669"/>
    <property type="project" value="InterPro"/>
</dbReference>
<dbReference type="SMART" id="SM00530">
    <property type="entry name" value="HTH_XRE"/>
    <property type="match status" value="1"/>
</dbReference>
<feature type="domain" description="HTH cro/C1-type" evidence="4">
    <location>
        <begin position="26"/>
        <end position="70"/>
    </location>
</feature>
<keyword evidence="3" id="KW-0804">Transcription</keyword>
<proteinExistence type="predicted"/>
<dbReference type="PANTHER" id="PTHR40661:SF3">
    <property type="entry name" value="FELS-1 PROPHAGE TRANSCRIPTIONAL REGULATOR"/>
    <property type="match status" value="1"/>
</dbReference>
<evidence type="ECO:0000259" key="4">
    <source>
        <dbReference type="PROSITE" id="PS50943"/>
    </source>
</evidence>
<comment type="caution">
    <text evidence="5">The sequence shown here is derived from an EMBL/GenBank/DDBJ whole genome shotgun (WGS) entry which is preliminary data.</text>
</comment>
<dbReference type="GO" id="GO:0003677">
    <property type="term" value="F:DNA binding"/>
    <property type="evidence" value="ECO:0007669"/>
    <property type="project" value="UniProtKB-KW"/>
</dbReference>
<dbReference type="InterPro" id="IPR001387">
    <property type="entry name" value="Cro/C1-type_HTH"/>
</dbReference>
<feature type="non-terminal residue" evidence="5">
    <location>
        <position position="248"/>
    </location>
</feature>
<dbReference type="OrthoDB" id="528805at2"/>
<dbReference type="PANTHER" id="PTHR40661">
    <property type="match status" value="1"/>
</dbReference>
<keyword evidence="6" id="KW-1185">Reference proteome</keyword>
<gene>
    <name evidence="5" type="ORF">GH815_17060</name>
</gene>
<evidence type="ECO:0000313" key="6">
    <source>
        <dbReference type="Proteomes" id="UP000466730"/>
    </source>
</evidence>
<dbReference type="InterPro" id="IPR010744">
    <property type="entry name" value="Phage_CI_N"/>
</dbReference>
<reference evidence="5 6" key="1">
    <citation type="submission" date="2019-11" db="EMBL/GenBank/DDBJ databases">
        <title>Draft Whole-Genome sequence of the marine photosynthetic bacterium Rhodovulum strictum DSM 11289.</title>
        <authorList>
            <person name="Kyndt J.A."/>
            <person name="Meyer T.E."/>
        </authorList>
    </citation>
    <scope>NUCLEOTIDE SEQUENCE [LARGE SCALE GENOMIC DNA]</scope>
    <source>
        <strain evidence="5 6">DSM 11289</strain>
    </source>
</reference>
<dbReference type="Proteomes" id="UP000466730">
    <property type="component" value="Unassembled WGS sequence"/>
</dbReference>
<dbReference type="InterPro" id="IPR015927">
    <property type="entry name" value="Peptidase_S24_S26A/B/C"/>
</dbReference>
<name>A0A844BRX6_9RHOB</name>
<dbReference type="Gene3D" id="1.10.260.40">
    <property type="entry name" value="lambda repressor-like DNA-binding domains"/>
    <property type="match status" value="1"/>
</dbReference>
<evidence type="ECO:0000256" key="3">
    <source>
        <dbReference type="ARBA" id="ARBA00023163"/>
    </source>
</evidence>
<dbReference type="InterPro" id="IPR010982">
    <property type="entry name" value="Lambda_DNA-bd_dom_sf"/>
</dbReference>
<evidence type="ECO:0000256" key="2">
    <source>
        <dbReference type="ARBA" id="ARBA00023125"/>
    </source>
</evidence>